<dbReference type="InterPro" id="IPR014746">
    <property type="entry name" value="Gln_synth/guanido_kin_cat_dom"/>
</dbReference>
<dbReference type="GO" id="GO:0005524">
    <property type="term" value="F:ATP binding"/>
    <property type="evidence" value="ECO:0007669"/>
    <property type="project" value="UniProtKB-KW"/>
</dbReference>
<dbReference type="AlphaFoldDB" id="A0A6J4SZB2"/>
<dbReference type="InterPro" id="IPR050141">
    <property type="entry name" value="GCL_type2/YbdK_subfam"/>
</dbReference>
<dbReference type="PANTHER" id="PTHR36510">
    <property type="entry name" value="GLUTAMATE--CYSTEINE LIGASE 2-RELATED"/>
    <property type="match status" value="1"/>
</dbReference>
<dbReference type="Gene3D" id="3.30.590.20">
    <property type="match status" value="1"/>
</dbReference>
<evidence type="ECO:0000256" key="3">
    <source>
        <dbReference type="ARBA" id="ARBA00022840"/>
    </source>
</evidence>
<comment type="catalytic activity">
    <reaction evidence="4 5">
        <text>L-cysteine + L-glutamate + ATP = gamma-L-glutamyl-L-cysteine + ADP + phosphate + H(+)</text>
        <dbReference type="Rhea" id="RHEA:13285"/>
        <dbReference type="ChEBI" id="CHEBI:15378"/>
        <dbReference type="ChEBI" id="CHEBI:29985"/>
        <dbReference type="ChEBI" id="CHEBI:30616"/>
        <dbReference type="ChEBI" id="CHEBI:35235"/>
        <dbReference type="ChEBI" id="CHEBI:43474"/>
        <dbReference type="ChEBI" id="CHEBI:58173"/>
        <dbReference type="ChEBI" id="CHEBI:456216"/>
        <dbReference type="EC" id="6.3.2.2"/>
    </reaction>
</comment>
<keyword evidence="1 5" id="KW-0436">Ligase</keyword>
<dbReference type="InterPro" id="IPR006336">
    <property type="entry name" value="GCS2"/>
</dbReference>
<dbReference type="HAMAP" id="MF_01609">
    <property type="entry name" value="Glu_cys_ligase_2"/>
    <property type="match status" value="1"/>
</dbReference>
<dbReference type="NCBIfam" id="TIGR02050">
    <property type="entry name" value="gshA_cyan_rel"/>
    <property type="match status" value="1"/>
</dbReference>
<evidence type="ECO:0000256" key="1">
    <source>
        <dbReference type="ARBA" id="ARBA00022598"/>
    </source>
</evidence>
<dbReference type="GO" id="GO:0042398">
    <property type="term" value="P:modified amino acid biosynthetic process"/>
    <property type="evidence" value="ECO:0007669"/>
    <property type="project" value="InterPro"/>
</dbReference>
<evidence type="ECO:0000256" key="5">
    <source>
        <dbReference type="HAMAP-Rule" id="MF_01609"/>
    </source>
</evidence>
<keyword evidence="2 5" id="KW-0547">Nucleotide-binding</keyword>
<dbReference type="Pfam" id="PF04107">
    <property type="entry name" value="GCS2"/>
    <property type="match status" value="1"/>
</dbReference>
<accession>A0A6J4SZB2</accession>
<evidence type="ECO:0000313" key="6">
    <source>
        <dbReference type="EMBL" id="CAA9509314.1"/>
    </source>
</evidence>
<dbReference type="EC" id="6.3.2.2" evidence="5"/>
<sequence>MGVIAPHPLPDWARWSEAGADRPWTLGVEEEVMLLDPGTWALAPRIDDVLPVLPEALGSHVCAETHGSALELATGVHAGAGDAAGELAALRASLHGALGGLGLAAGVAGTHPTAVWSETVVSSGARYQSIYDSMRELARREPTFALHVHVAVPCPDMAARALTRMRAHVPVLLGLSANSPFWQGRDTGLASARTPLFQAFPRVGIPRAFRDYADYTEAIDLLLRCGAFPEPTFLWWDVRLQPRFGTLEVRIMDAQIRVADTAALVALTQCLVRLEALEGHAAPELVGAPEVLDENRFLAARDGTAAELIDPVAGRRRPLAEWVEELLGACAPHAAALDCEAELAGVRDLLALPGAGRQREYADEAGGLPGLVQGLSEAFAPRPAPAASAAPA</sequence>
<comment type="similarity">
    <text evidence="5">Belongs to the glutamate--cysteine ligase type 2 family. YbdK subfamily.</text>
</comment>
<dbReference type="GO" id="GO:0004357">
    <property type="term" value="F:glutamate-cysteine ligase activity"/>
    <property type="evidence" value="ECO:0007669"/>
    <property type="project" value="UniProtKB-EC"/>
</dbReference>
<evidence type="ECO:0000256" key="4">
    <source>
        <dbReference type="ARBA" id="ARBA00048819"/>
    </source>
</evidence>
<dbReference type="SUPFAM" id="SSF55931">
    <property type="entry name" value="Glutamine synthetase/guanido kinase"/>
    <property type="match status" value="1"/>
</dbReference>
<reference evidence="6" key="1">
    <citation type="submission" date="2020-02" db="EMBL/GenBank/DDBJ databases">
        <authorList>
            <person name="Meier V. D."/>
        </authorList>
    </citation>
    <scope>NUCLEOTIDE SEQUENCE</scope>
    <source>
        <strain evidence="6">AVDCRST_MAG30</strain>
    </source>
</reference>
<organism evidence="6">
    <name type="scientific">uncultured Solirubrobacteraceae bacterium</name>
    <dbReference type="NCBI Taxonomy" id="1162706"/>
    <lineage>
        <taxon>Bacteria</taxon>
        <taxon>Bacillati</taxon>
        <taxon>Actinomycetota</taxon>
        <taxon>Thermoleophilia</taxon>
        <taxon>Solirubrobacterales</taxon>
        <taxon>Solirubrobacteraceae</taxon>
        <taxon>environmental samples</taxon>
    </lineage>
</organism>
<dbReference type="EMBL" id="CADCVS010000311">
    <property type="protein sequence ID" value="CAA9509314.1"/>
    <property type="molecule type" value="Genomic_DNA"/>
</dbReference>
<keyword evidence="3 5" id="KW-0067">ATP-binding</keyword>
<name>A0A6J4SZB2_9ACTN</name>
<dbReference type="PANTHER" id="PTHR36510:SF1">
    <property type="entry name" value="GLUTAMATE--CYSTEINE LIGASE 2-RELATED"/>
    <property type="match status" value="1"/>
</dbReference>
<dbReference type="InterPro" id="IPR011793">
    <property type="entry name" value="YbdK"/>
</dbReference>
<protein>
    <recommendedName>
        <fullName evidence="5">Putative glutamate--cysteine ligase 2</fullName>
        <ecNumber evidence="5">6.3.2.2</ecNumber>
    </recommendedName>
    <alternativeName>
        <fullName evidence="5">Gamma-glutamylcysteine synthetase 2</fullName>
        <shortName evidence="5">GCS 2</shortName>
        <shortName evidence="5">Gamma-GCS 2</shortName>
    </alternativeName>
</protein>
<evidence type="ECO:0000256" key="2">
    <source>
        <dbReference type="ARBA" id="ARBA00022741"/>
    </source>
</evidence>
<proteinExistence type="inferred from homology"/>
<gene>
    <name evidence="6" type="ORF">AVDCRST_MAG30-2387</name>
</gene>
<comment type="function">
    <text evidence="5">ATP-dependent carboxylate-amine ligase which exhibits weak glutamate--cysteine ligase activity.</text>
</comment>